<evidence type="ECO:0000256" key="4">
    <source>
        <dbReference type="ARBA" id="ARBA00022692"/>
    </source>
</evidence>
<dbReference type="GO" id="GO:0016780">
    <property type="term" value="F:phosphotransferase activity, for other substituted phosphate groups"/>
    <property type="evidence" value="ECO:0007669"/>
    <property type="project" value="InterPro"/>
</dbReference>
<gene>
    <name evidence="9" type="ORF">SAMN04489758_12231</name>
</gene>
<feature type="transmembrane region" description="Helical" evidence="8">
    <location>
        <begin position="157"/>
        <end position="175"/>
    </location>
</feature>
<keyword evidence="10" id="KW-1185">Reference proteome</keyword>
<dbReference type="PANTHER" id="PTHR22926">
    <property type="entry name" value="PHOSPHO-N-ACETYLMURAMOYL-PENTAPEPTIDE-TRANSFERASE"/>
    <property type="match status" value="1"/>
</dbReference>
<dbReference type="GeneID" id="78288761"/>
<dbReference type="AlphaFoldDB" id="A0A1I0FVU1"/>
<dbReference type="Proteomes" id="UP000198558">
    <property type="component" value="Unassembled WGS sequence"/>
</dbReference>
<evidence type="ECO:0000256" key="6">
    <source>
        <dbReference type="ARBA" id="ARBA00023136"/>
    </source>
</evidence>
<name>A0A1I0FVU1_9FIRM</name>
<dbReference type="GO" id="GO:0005886">
    <property type="term" value="C:plasma membrane"/>
    <property type="evidence" value="ECO:0007669"/>
    <property type="project" value="UniProtKB-SubCell"/>
</dbReference>
<feature type="transmembrane region" description="Helical" evidence="8">
    <location>
        <begin position="49"/>
        <end position="66"/>
    </location>
</feature>
<dbReference type="GO" id="GO:0046872">
    <property type="term" value="F:metal ion binding"/>
    <property type="evidence" value="ECO:0007669"/>
    <property type="project" value="UniProtKB-KW"/>
</dbReference>
<proteinExistence type="predicted"/>
<evidence type="ECO:0000256" key="3">
    <source>
        <dbReference type="ARBA" id="ARBA00022679"/>
    </source>
</evidence>
<dbReference type="RefSeq" id="WP_092354549.1">
    <property type="nucleotide sequence ID" value="NZ_FOIN01000022.1"/>
</dbReference>
<keyword evidence="7" id="KW-0479">Metal-binding</keyword>
<dbReference type="InterPro" id="IPR000715">
    <property type="entry name" value="Glycosyl_transferase_4"/>
</dbReference>
<dbReference type="GO" id="GO:0009103">
    <property type="term" value="P:lipopolysaccharide biosynthetic process"/>
    <property type="evidence" value="ECO:0007669"/>
    <property type="project" value="TreeGrafter"/>
</dbReference>
<accession>A0A1I0FVU1</accession>
<feature type="transmembrane region" description="Helical" evidence="8">
    <location>
        <begin position="314"/>
        <end position="334"/>
    </location>
</feature>
<protein>
    <submittedName>
        <fullName evidence="9">UDP-N-acetylmuramyl pentapeptide phosphotransferase/UDP-N-acetylglucosamine-1-phosphate transferase</fullName>
    </submittedName>
</protein>
<dbReference type="GO" id="GO:0071555">
    <property type="term" value="P:cell wall organization"/>
    <property type="evidence" value="ECO:0007669"/>
    <property type="project" value="TreeGrafter"/>
</dbReference>
<feature type="binding site" evidence="7">
    <location>
        <position position="149"/>
    </location>
    <ligand>
        <name>Mg(2+)</name>
        <dbReference type="ChEBI" id="CHEBI:18420"/>
    </ligand>
</feature>
<dbReference type="PROSITE" id="PS01348">
    <property type="entry name" value="MRAY_2"/>
    <property type="match status" value="1"/>
</dbReference>
<keyword evidence="4 8" id="KW-0812">Transmembrane</keyword>
<evidence type="ECO:0000256" key="1">
    <source>
        <dbReference type="ARBA" id="ARBA00004651"/>
    </source>
</evidence>
<evidence type="ECO:0000256" key="7">
    <source>
        <dbReference type="PIRSR" id="PIRSR600715-1"/>
    </source>
</evidence>
<feature type="transmembrane region" description="Helical" evidence="8">
    <location>
        <begin position="100"/>
        <end position="118"/>
    </location>
</feature>
<feature type="transmembrane region" description="Helical" evidence="8">
    <location>
        <begin position="237"/>
        <end position="256"/>
    </location>
</feature>
<feature type="transmembrane region" description="Helical" evidence="8">
    <location>
        <begin position="72"/>
        <end position="88"/>
    </location>
</feature>
<dbReference type="EMBL" id="FOIN01000022">
    <property type="protein sequence ID" value="SET61777.1"/>
    <property type="molecule type" value="Genomic_DNA"/>
</dbReference>
<evidence type="ECO:0000256" key="2">
    <source>
        <dbReference type="ARBA" id="ARBA00022475"/>
    </source>
</evidence>
<dbReference type="GO" id="GO:0044038">
    <property type="term" value="P:cell wall macromolecule biosynthetic process"/>
    <property type="evidence" value="ECO:0007669"/>
    <property type="project" value="TreeGrafter"/>
</dbReference>
<evidence type="ECO:0000313" key="9">
    <source>
        <dbReference type="EMBL" id="SET61777.1"/>
    </source>
</evidence>
<comment type="subcellular location">
    <subcellularLocation>
        <location evidence="1">Cell membrane</location>
        <topology evidence="1">Multi-pass membrane protein</topology>
    </subcellularLocation>
</comment>
<sequence>MNPSLIMSFVVTMMITALLIPVVIRLGKSLGIVAHKNKRTVHKIEVPRIGGYAIYISSLMGAVIFLKTDPQINAILIAGFFVFFIGLYDDVHDLSPKTKLIVELVAALIVIGYGDIYLKGFDFMPSNWPPIIPAIITVLWIVGITNAINLIDGLDGLSSGISIIVLFTISMTSLTSGRTDIASLSLVLAGAIMGFLFYNFHPAKVFLGDCGALYIGFMISVISLLGFGYNVSTFFTLGAPIVVLMVPIMDTLIAIIRRKVHHKKFSEADRAHLHHNLMFKLKLGHRKSVIVLYGITFLFSLTSYVYLYDSILGTIMFIILMLFFELFVELTGMVSRKYKPLLTIVNIFIHSDHLPKIKILERYRNKRTKKRVIIDRFIILGCLLLVIGFSGTYMHLNQEKPVIKEKQTTPYIKTASNELLDEIYTRLDKAYQNRQLNEECQLVASYFAVDYFTLKDKEENQIGGLDYIYPDLQSAFSSFALKSFYVNKEEYPELEVEDYEIISFSPSKVVIEGLENNEYYNVLISLRYKQKVESLPNSANIVLVLNNDRFYVVGVDNA</sequence>
<feature type="transmembrane region" description="Helical" evidence="8">
    <location>
        <begin position="212"/>
        <end position="231"/>
    </location>
</feature>
<keyword evidence="7" id="KW-0460">Magnesium</keyword>
<evidence type="ECO:0000313" key="10">
    <source>
        <dbReference type="Proteomes" id="UP000198558"/>
    </source>
</evidence>
<keyword evidence="5 8" id="KW-1133">Transmembrane helix</keyword>
<dbReference type="CDD" id="cd06853">
    <property type="entry name" value="GT_WecA_like"/>
    <property type="match status" value="1"/>
</dbReference>
<keyword evidence="6 8" id="KW-0472">Membrane</keyword>
<reference evidence="10" key="1">
    <citation type="submission" date="2016-10" db="EMBL/GenBank/DDBJ databases">
        <authorList>
            <person name="Varghese N."/>
            <person name="Submissions S."/>
        </authorList>
    </citation>
    <scope>NUCLEOTIDE SEQUENCE [LARGE SCALE GENOMIC DNA]</scope>
    <source>
        <strain evidence="10">DSM 1551</strain>
    </source>
</reference>
<dbReference type="PANTHER" id="PTHR22926:SF3">
    <property type="entry name" value="UNDECAPRENYL-PHOSPHATE ALPHA-N-ACETYLGLUCOSAMINYL 1-PHOSPHATE TRANSFERASE"/>
    <property type="match status" value="1"/>
</dbReference>
<feature type="transmembrane region" description="Helical" evidence="8">
    <location>
        <begin position="373"/>
        <end position="396"/>
    </location>
</feature>
<dbReference type="Pfam" id="PF00953">
    <property type="entry name" value="Glycos_transf_4"/>
    <property type="match status" value="1"/>
</dbReference>
<comment type="cofactor">
    <cofactor evidence="7">
        <name>Mg(2+)</name>
        <dbReference type="ChEBI" id="CHEBI:18420"/>
    </cofactor>
</comment>
<keyword evidence="2" id="KW-1003">Cell membrane</keyword>
<feature type="transmembrane region" description="Helical" evidence="8">
    <location>
        <begin position="288"/>
        <end position="308"/>
    </location>
</feature>
<keyword evidence="3 9" id="KW-0808">Transferase</keyword>
<evidence type="ECO:0000256" key="5">
    <source>
        <dbReference type="ARBA" id="ARBA00022989"/>
    </source>
</evidence>
<dbReference type="OrthoDB" id="9783652at2"/>
<organism evidence="9 10">
    <name type="scientific">Thomasclavelia cocleata</name>
    <dbReference type="NCBI Taxonomy" id="69824"/>
    <lineage>
        <taxon>Bacteria</taxon>
        <taxon>Bacillati</taxon>
        <taxon>Bacillota</taxon>
        <taxon>Erysipelotrichia</taxon>
        <taxon>Erysipelotrichales</taxon>
        <taxon>Coprobacillaceae</taxon>
        <taxon>Thomasclavelia</taxon>
    </lineage>
</organism>
<feature type="binding site" evidence="7">
    <location>
        <position position="209"/>
    </location>
    <ligand>
        <name>Mg(2+)</name>
        <dbReference type="ChEBI" id="CHEBI:18420"/>
    </ligand>
</feature>
<feature type="transmembrane region" description="Helical" evidence="8">
    <location>
        <begin position="130"/>
        <end position="150"/>
    </location>
</feature>
<evidence type="ECO:0000256" key="8">
    <source>
        <dbReference type="SAM" id="Phobius"/>
    </source>
</evidence>
<feature type="transmembrane region" description="Helical" evidence="8">
    <location>
        <begin position="181"/>
        <end position="200"/>
    </location>
</feature>
<dbReference type="InterPro" id="IPR018480">
    <property type="entry name" value="PNAcMuramoyl-5peptid_Trfase_CS"/>
</dbReference>
<feature type="transmembrane region" description="Helical" evidence="8">
    <location>
        <begin position="6"/>
        <end position="28"/>
    </location>
</feature>